<reference evidence="1 2" key="1">
    <citation type="submission" date="2020-03" db="EMBL/GenBank/DDBJ databases">
        <title>Draft Genome Sequence of Cudoniella acicularis.</title>
        <authorList>
            <person name="Buettner E."/>
            <person name="Kellner H."/>
        </authorList>
    </citation>
    <scope>NUCLEOTIDE SEQUENCE [LARGE SCALE GENOMIC DNA]</scope>
    <source>
        <strain evidence="1 2">DSM 108380</strain>
    </source>
</reference>
<dbReference type="PANTHER" id="PTHR28142:SF1">
    <property type="entry name" value="MITOCHONDRIAL INNER MEMBRANE I-AAA PROTEASE SUPERCOMPLEX SUBUNIT MGR3-RELATED"/>
    <property type="match status" value="1"/>
</dbReference>
<dbReference type="OrthoDB" id="10050400at2759"/>
<organism evidence="1 2">
    <name type="scientific">Cudoniella acicularis</name>
    <dbReference type="NCBI Taxonomy" id="354080"/>
    <lineage>
        <taxon>Eukaryota</taxon>
        <taxon>Fungi</taxon>
        <taxon>Dikarya</taxon>
        <taxon>Ascomycota</taxon>
        <taxon>Pezizomycotina</taxon>
        <taxon>Leotiomycetes</taxon>
        <taxon>Helotiales</taxon>
        <taxon>Tricladiaceae</taxon>
        <taxon>Cudoniella</taxon>
    </lineage>
</organism>
<dbReference type="InterPro" id="IPR040201">
    <property type="entry name" value="Mrg3-like"/>
</dbReference>
<evidence type="ECO:0000313" key="2">
    <source>
        <dbReference type="Proteomes" id="UP000566819"/>
    </source>
</evidence>
<protein>
    <submittedName>
        <fullName evidence="1">Uncharacterized protein</fullName>
    </submittedName>
</protein>
<dbReference type="SUPFAM" id="SSF48452">
    <property type="entry name" value="TPR-like"/>
    <property type="match status" value="2"/>
</dbReference>
<dbReference type="GO" id="GO:0031942">
    <property type="term" value="C:i-AAA complex"/>
    <property type="evidence" value="ECO:0007669"/>
    <property type="project" value="TreeGrafter"/>
</dbReference>
<evidence type="ECO:0000313" key="1">
    <source>
        <dbReference type="EMBL" id="KAF4635070.1"/>
    </source>
</evidence>
<accession>A0A8H4W823</accession>
<proteinExistence type="predicted"/>
<dbReference type="GO" id="GO:0006515">
    <property type="term" value="P:protein quality control for misfolded or incompletely synthesized proteins"/>
    <property type="evidence" value="ECO:0007669"/>
    <property type="project" value="TreeGrafter"/>
</dbReference>
<dbReference type="CDD" id="cd24145">
    <property type="entry name" value="Mgr3-like"/>
    <property type="match status" value="1"/>
</dbReference>
<comment type="caution">
    <text evidence="1">The sequence shown here is derived from an EMBL/GenBank/DDBJ whole genome shotgun (WGS) entry which is preliminary data.</text>
</comment>
<gene>
    <name evidence="1" type="ORF">G7Y89_g3032</name>
</gene>
<dbReference type="PANTHER" id="PTHR28142">
    <property type="entry name" value="MITOCHONDRIAL INNER MEMBRANE I-AAA PROTEASE SUPERCOMPLEX SUBUNIT MGR3-RELATED"/>
    <property type="match status" value="1"/>
</dbReference>
<name>A0A8H4W823_9HELO</name>
<dbReference type="Proteomes" id="UP000566819">
    <property type="component" value="Unassembled WGS sequence"/>
</dbReference>
<keyword evidence="2" id="KW-1185">Reference proteome</keyword>
<dbReference type="EMBL" id="JAAMPI010000143">
    <property type="protein sequence ID" value="KAF4635070.1"/>
    <property type="molecule type" value="Genomic_DNA"/>
</dbReference>
<dbReference type="Gene3D" id="1.25.40.10">
    <property type="entry name" value="Tetratricopeptide repeat domain"/>
    <property type="match status" value="1"/>
</dbReference>
<dbReference type="InterPro" id="IPR011990">
    <property type="entry name" value="TPR-like_helical_dom_sf"/>
</dbReference>
<sequence length="608" mass="67479">MPNTRVCMDYKFFAPSTKPTTLYRFEKNVSQSSNTPFSLSLTSYQSGRTSSAFVEVVARAREASWPANTAPVRQLLALTFRLIGLVAGHVENLALRKVELAIAFREEVWGDGVVLWRGESDRSLGFEFASHCVDEDVNLRRVLNIGKRHQPLSCAKLGSSINAITTIEIPHPRISRHISPLATHDVRISSAERVPTGLRSRLPMFATAATRSSSEIPNLQPNATAKASAYYKNTKLVHPVVESLSIFCDDGYALVCNPWVSKTMANHFNSIVAGGGFLIYTNYFYHSYIIGAFHKFPEPVAKQMRKALYYTNYSLEPKLAVKYYREALRVADEIGMDPFSDEIIGVKIQLAALMEKIQLYQKAIDILEIVKSDNLKWMEALGDKLGNGGKRTRVLGMTVRVSVKLGDLYANEYVLEKDKAEECLVWAVETVLREQQRRDKEGVKPGEGNWISAEEQGGALETLAYHYEEKNHHYLAAPLFLQAITYSQPSSCHTAVLMNNLSISLAQQVPPPTPGQPAASRSEYVNNARAWAEKAIAVAAKITPPTRTEECDVGCAVATHNLGEFAEMDGNIAEARKRFEEAKSLAKAIGFQDGVINSENALRRIGKS</sequence>
<dbReference type="GO" id="GO:0051787">
    <property type="term" value="F:misfolded protein binding"/>
    <property type="evidence" value="ECO:0007669"/>
    <property type="project" value="TreeGrafter"/>
</dbReference>
<dbReference type="AlphaFoldDB" id="A0A8H4W823"/>